<evidence type="ECO:0000256" key="10">
    <source>
        <dbReference type="ARBA" id="ARBA00023136"/>
    </source>
</evidence>
<dbReference type="PROSITE" id="PS50940">
    <property type="entry name" value="CHIT_BIND_II"/>
    <property type="match status" value="1"/>
</dbReference>
<dbReference type="Gene3D" id="2.10.25.10">
    <property type="entry name" value="Laminin"/>
    <property type="match status" value="8"/>
</dbReference>
<feature type="disulfide bond" evidence="14">
    <location>
        <begin position="358"/>
        <end position="367"/>
    </location>
</feature>
<keyword evidence="11 14" id="KW-1015">Disulfide bond</keyword>
<evidence type="ECO:0000256" key="6">
    <source>
        <dbReference type="ARBA" id="ARBA00022729"/>
    </source>
</evidence>
<dbReference type="OrthoDB" id="430340at2759"/>
<evidence type="ECO:0000313" key="19">
    <source>
        <dbReference type="EMBL" id="CAF1526166.1"/>
    </source>
</evidence>
<keyword evidence="13 15" id="KW-0407">Ion channel</keyword>
<keyword evidence="2 15" id="KW-0813">Transport</keyword>
<dbReference type="Pfam" id="PF00876">
    <property type="entry name" value="Innexin"/>
    <property type="match status" value="1"/>
</dbReference>
<evidence type="ECO:0000256" key="1">
    <source>
        <dbReference type="ARBA" id="ARBA00004651"/>
    </source>
</evidence>
<feature type="disulfide bond" evidence="14">
    <location>
        <begin position="554"/>
        <end position="563"/>
    </location>
</feature>
<dbReference type="GO" id="GO:0045197">
    <property type="term" value="P:establishment or maintenance of epithelial cell apical/basal polarity"/>
    <property type="evidence" value="ECO:0007669"/>
    <property type="project" value="TreeGrafter"/>
</dbReference>
<keyword evidence="4 14" id="KW-0245">EGF-like domain</keyword>
<dbReference type="SUPFAM" id="SSF57196">
    <property type="entry name" value="EGF/Laminin"/>
    <property type="match status" value="8"/>
</dbReference>
<comment type="function">
    <text evidence="15">Structural component of the gap junctions.</text>
</comment>
<dbReference type="PRINTS" id="PR01262">
    <property type="entry name" value="INNEXIN"/>
</dbReference>
<dbReference type="PANTHER" id="PTHR24049">
    <property type="entry name" value="CRUMBS FAMILY MEMBER"/>
    <property type="match status" value="1"/>
</dbReference>
<feature type="disulfide bond" evidence="14">
    <location>
        <begin position="489"/>
        <end position="499"/>
    </location>
</feature>
<evidence type="ECO:0000256" key="14">
    <source>
        <dbReference type="PROSITE-ProRule" id="PRU00076"/>
    </source>
</evidence>
<dbReference type="GO" id="GO:0005921">
    <property type="term" value="C:gap junction"/>
    <property type="evidence" value="ECO:0007669"/>
    <property type="project" value="UniProtKB-UniRule"/>
</dbReference>
<reference evidence="19" key="1">
    <citation type="submission" date="2021-02" db="EMBL/GenBank/DDBJ databases">
        <authorList>
            <person name="Nowell W R."/>
        </authorList>
    </citation>
    <scope>NUCLEOTIDE SEQUENCE</scope>
</reference>
<dbReference type="PANTHER" id="PTHR24049:SF22">
    <property type="entry name" value="DROSOPHILA CRUMBS HOMOLOG"/>
    <property type="match status" value="1"/>
</dbReference>
<name>A0A815VC03_9BILA</name>
<evidence type="ECO:0000256" key="15">
    <source>
        <dbReference type="RuleBase" id="RU010713"/>
    </source>
</evidence>
<dbReference type="FunFam" id="2.10.25.10:FF:000255">
    <property type="entry name" value="Sushi, nidogen and EGF-like domains 1"/>
    <property type="match status" value="1"/>
</dbReference>
<dbReference type="InterPro" id="IPR002557">
    <property type="entry name" value="Chitin-bd_dom"/>
</dbReference>
<comment type="similarity">
    <text evidence="15">Belongs to the pannexin family.</text>
</comment>
<dbReference type="GO" id="GO:0032991">
    <property type="term" value="C:protein-containing complex"/>
    <property type="evidence" value="ECO:0007669"/>
    <property type="project" value="TreeGrafter"/>
</dbReference>
<keyword evidence="6 16" id="KW-0732">Signal</keyword>
<keyword evidence="8 15" id="KW-1133">Transmembrane helix</keyword>
<dbReference type="Pfam" id="PF00008">
    <property type="entry name" value="EGF"/>
    <property type="match status" value="7"/>
</dbReference>
<keyword evidence="7" id="KW-0677">Repeat</keyword>
<feature type="domain" description="EGF-like" evidence="17">
    <location>
        <begin position="288"/>
        <end position="324"/>
    </location>
</feature>
<keyword evidence="5 15" id="KW-0812">Transmembrane</keyword>
<dbReference type="SMART" id="SM00181">
    <property type="entry name" value="EGF"/>
    <property type="match status" value="10"/>
</dbReference>
<feature type="chain" id="PRO_5032865216" description="Innexin" evidence="16">
    <location>
        <begin position="23"/>
        <end position="795"/>
    </location>
</feature>
<dbReference type="PROSITE" id="PS01186">
    <property type="entry name" value="EGF_2"/>
    <property type="match status" value="2"/>
</dbReference>
<evidence type="ECO:0000256" key="8">
    <source>
        <dbReference type="ARBA" id="ARBA00022989"/>
    </source>
</evidence>
<evidence type="ECO:0000256" key="16">
    <source>
        <dbReference type="SAM" id="SignalP"/>
    </source>
</evidence>
<feature type="domain" description="EGF-like" evidence="17">
    <location>
        <begin position="244"/>
        <end position="280"/>
    </location>
</feature>
<feature type="disulfide bond" evidence="14">
    <location>
        <begin position="395"/>
        <end position="404"/>
    </location>
</feature>
<dbReference type="PROSITE" id="PS00022">
    <property type="entry name" value="EGF_1"/>
    <property type="match status" value="10"/>
</dbReference>
<gene>
    <name evidence="15" type="primary">inx</name>
    <name evidence="19" type="ORF">QVE165_LOCUS45152</name>
</gene>
<feature type="disulfide bond" evidence="14">
    <location>
        <begin position="187"/>
        <end position="196"/>
    </location>
</feature>
<dbReference type="InterPro" id="IPR000742">
    <property type="entry name" value="EGF"/>
</dbReference>
<keyword evidence="3" id="KW-1003">Cell membrane</keyword>
<protein>
    <recommendedName>
        <fullName evidence="15">Innexin</fullName>
    </recommendedName>
</protein>
<dbReference type="GO" id="GO:0007157">
    <property type="term" value="P:heterophilic cell-cell adhesion via plasma membrane cell adhesion molecules"/>
    <property type="evidence" value="ECO:0007669"/>
    <property type="project" value="TreeGrafter"/>
</dbReference>
<dbReference type="SMART" id="SM00179">
    <property type="entry name" value="EGF_CA"/>
    <property type="match status" value="5"/>
</dbReference>
<dbReference type="InterPro" id="IPR001881">
    <property type="entry name" value="EGF-like_Ca-bd_dom"/>
</dbReference>
<evidence type="ECO:0000259" key="17">
    <source>
        <dbReference type="PROSITE" id="PS50026"/>
    </source>
</evidence>
<dbReference type="InterPro" id="IPR051022">
    <property type="entry name" value="Notch_Cell-Fate_Det"/>
</dbReference>
<dbReference type="EMBL" id="CAJNOM010000626">
    <property type="protein sequence ID" value="CAF1526166.1"/>
    <property type="molecule type" value="Genomic_DNA"/>
</dbReference>
<feature type="disulfide bond" evidence="14">
    <location>
        <begin position="575"/>
        <end position="585"/>
    </location>
</feature>
<dbReference type="SMART" id="SM00494">
    <property type="entry name" value="ChtBD2"/>
    <property type="match status" value="1"/>
</dbReference>
<dbReference type="GO" id="GO:0008061">
    <property type="term" value="F:chitin binding"/>
    <property type="evidence" value="ECO:0007669"/>
    <property type="project" value="InterPro"/>
</dbReference>
<evidence type="ECO:0000256" key="3">
    <source>
        <dbReference type="ARBA" id="ARBA00022475"/>
    </source>
</evidence>
<accession>A0A815VC03</accession>
<feature type="domain" description="EGF-like" evidence="17">
    <location>
        <begin position="485"/>
        <end position="523"/>
    </location>
</feature>
<proteinExistence type="inferred from homology"/>
<dbReference type="PROSITE" id="PS51013">
    <property type="entry name" value="PANNEXIN"/>
    <property type="match status" value="1"/>
</dbReference>
<evidence type="ECO:0000259" key="18">
    <source>
        <dbReference type="PROSITE" id="PS50940"/>
    </source>
</evidence>
<feature type="signal peptide" evidence="16">
    <location>
        <begin position="1"/>
        <end position="22"/>
    </location>
</feature>
<evidence type="ECO:0000256" key="12">
    <source>
        <dbReference type="ARBA" id="ARBA00023180"/>
    </source>
</evidence>
<dbReference type="FunFam" id="2.10.25.10:FF:000012">
    <property type="entry name" value="Delta-like protein"/>
    <property type="match status" value="1"/>
</dbReference>
<dbReference type="GO" id="GO:0005576">
    <property type="term" value="C:extracellular region"/>
    <property type="evidence" value="ECO:0007669"/>
    <property type="project" value="InterPro"/>
</dbReference>
<feature type="disulfide bond" evidence="14">
    <location>
        <begin position="466"/>
        <end position="475"/>
    </location>
</feature>
<evidence type="ECO:0000256" key="13">
    <source>
        <dbReference type="ARBA" id="ARBA00023303"/>
    </source>
</evidence>
<organism evidence="19 20">
    <name type="scientific">Adineta steineri</name>
    <dbReference type="NCBI Taxonomy" id="433720"/>
    <lineage>
        <taxon>Eukaryota</taxon>
        <taxon>Metazoa</taxon>
        <taxon>Spiralia</taxon>
        <taxon>Gnathifera</taxon>
        <taxon>Rotifera</taxon>
        <taxon>Eurotatoria</taxon>
        <taxon>Bdelloidea</taxon>
        <taxon>Adinetida</taxon>
        <taxon>Adinetidae</taxon>
        <taxon>Adineta</taxon>
    </lineage>
</organism>
<feature type="domain" description="EGF-like" evidence="17">
    <location>
        <begin position="571"/>
        <end position="606"/>
    </location>
</feature>
<feature type="domain" description="EGF-like" evidence="17">
    <location>
        <begin position="332"/>
        <end position="368"/>
    </location>
</feature>
<comment type="caution">
    <text evidence="19">The sequence shown here is derived from an EMBL/GenBank/DDBJ whole genome shotgun (WGS) entry which is preliminary data.</text>
</comment>
<evidence type="ECO:0000256" key="7">
    <source>
        <dbReference type="ARBA" id="ARBA00022737"/>
    </source>
</evidence>
<dbReference type="SUPFAM" id="SSF57625">
    <property type="entry name" value="Invertebrate chitin-binding proteins"/>
    <property type="match status" value="1"/>
</dbReference>
<feature type="disulfide bond" evidence="14">
    <location>
        <begin position="314"/>
        <end position="323"/>
    </location>
</feature>
<comment type="subcellular location">
    <subcellularLocation>
        <location evidence="1 15">Cell membrane</location>
        <topology evidence="1 15">Multi-pass membrane protein</topology>
    </subcellularLocation>
</comment>
<dbReference type="PROSITE" id="PS50026">
    <property type="entry name" value="EGF_3"/>
    <property type="match status" value="10"/>
</dbReference>
<feature type="domain" description="Chitin-binding type-2" evidence="18">
    <location>
        <begin position="23"/>
        <end position="76"/>
    </location>
</feature>
<keyword evidence="20" id="KW-1185">Reference proteome</keyword>
<feature type="domain" description="EGF-like" evidence="17">
    <location>
        <begin position="440"/>
        <end position="476"/>
    </location>
</feature>
<evidence type="ECO:0000256" key="11">
    <source>
        <dbReference type="ARBA" id="ARBA00023157"/>
    </source>
</evidence>
<feature type="disulfide bond" evidence="14">
    <location>
        <begin position="596"/>
        <end position="605"/>
    </location>
</feature>
<feature type="transmembrane region" description="Helical" evidence="15">
    <location>
        <begin position="659"/>
        <end position="683"/>
    </location>
</feature>
<feature type="disulfide bond" evidence="14">
    <location>
        <begin position="513"/>
        <end position="522"/>
    </location>
</feature>
<keyword evidence="10 15" id="KW-0472">Membrane</keyword>
<evidence type="ECO:0000256" key="9">
    <source>
        <dbReference type="ARBA" id="ARBA00023065"/>
    </source>
</evidence>
<feature type="domain" description="EGF-like" evidence="17">
    <location>
        <begin position="369"/>
        <end position="405"/>
    </location>
</feature>
<feature type="domain" description="EGF-like" evidence="17">
    <location>
        <begin position="200"/>
        <end position="236"/>
    </location>
</feature>
<keyword evidence="9 15" id="KW-0406">Ion transport</keyword>
<feature type="disulfide bond" evidence="14">
    <location>
        <begin position="226"/>
        <end position="235"/>
    </location>
</feature>
<evidence type="ECO:0000256" key="5">
    <source>
        <dbReference type="ARBA" id="ARBA00022692"/>
    </source>
</evidence>
<evidence type="ECO:0000256" key="4">
    <source>
        <dbReference type="ARBA" id="ARBA00022536"/>
    </source>
</evidence>
<evidence type="ECO:0000313" key="20">
    <source>
        <dbReference type="Proteomes" id="UP000663832"/>
    </source>
</evidence>
<dbReference type="GO" id="GO:0034220">
    <property type="term" value="P:monoatomic ion transmembrane transport"/>
    <property type="evidence" value="ECO:0007669"/>
    <property type="project" value="UniProtKB-KW"/>
</dbReference>
<dbReference type="Proteomes" id="UP000663832">
    <property type="component" value="Unassembled WGS sequence"/>
</dbReference>
<dbReference type="AlphaFoldDB" id="A0A815VC03"/>
<comment type="caution">
    <text evidence="14 15">Lacks conserved residue(s) required for the propagation of feature annotation.</text>
</comment>
<evidence type="ECO:0000256" key="2">
    <source>
        <dbReference type="ARBA" id="ARBA00022448"/>
    </source>
</evidence>
<dbReference type="GO" id="GO:0005886">
    <property type="term" value="C:plasma membrane"/>
    <property type="evidence" value="ECO:0007669"/>
    <property type="project" value="UniProtKB-SubCell"/>
</dbReference>
<feature type="domain" description="EGF-like" evidence="17">
    <location>
        <begin position="527"/>
        <end position="564"/>
    </location>
</feature>
<keyword evidence="12" id="KW-0325">Glycoprotein</keyword>
<feature type="disulfide bond" evidence="14">
    <location>
        <begin position="270"/>
        <end position="279"/>
    </location>
</feature>
<dbReference type="InterPro" id="IPR036508">
    <property type="entry name" value="Chitin-bd_dom_sf"/>
</dbReference>
<feature type="domain" description="EGF-like" evidence="17">
    <location>
        <begin position="161"/>
        <end position="197"/>
    </location>
</feature>
<dbReference type="CDD" id="cd00054">
    <property type="entry name" value="EGF_CA"/>
    <property type="match status" value="6"/>
</dbReference>
<dbReference type="GO" id="GO:0005509">
    <property type="term" value="F:calcium ion binding"/>
    <property type="evidence" value="ECO:0007669"/>
    <property type="project" value="InterPro"/>
</dbReference>
<dbReference type="InterPro" id="IPR000990">
    <property type="entry name" value="Innexin"/>
</dbReference>
<sequence>MLLSQRSLILYILATVIITVLGQQACEDFAVDETDCTKFIRCFDNVRIRFTCTAGTAWEDSLKTCVSKEQVQACKQQVKQQRKFNMDNDTIIYEADINALNSIPVGKTLAEARALGPIVTPKQYQCSLCNTGACGIVVNVVQCICGNTQCQPATTPTTVQPRNPCAPNPCLNGGQCVSLGAGFICNCPATFTGNRCEAPAPTPCQPNPCQNGGTCIPQGTSFYCQCPSTHNGYCCENRITTTTPYNPCAQSPCQNGGTCIPQGTSFYCQCPPTYNGVCCQTLITTTTPFNPCAQSPCQNGGTCIPQGTSFYCQCPPTHNGFCCETLITTTTPFNPCAQAACQNGGQCIPTGNSYLCQCPTGYYGTRCESRNYCMPNLCANNGLCTQTTTGYICSCLHPYTGTNCQQIITTTTTVTTTLATRAPCDGGCCCIVIPCPTIVITNPCLPNPCQNNGGCAVQNNAARCWCPDSTQGYYCQYSRTARSIASKPCNMTCYHGGQCYNDERNGGQARCSCPNEYFGANCEFVNRPKTCSPSNPCMNNGKCMTTSVGSQCNCQKGTSGILCERVEQSNDAKYCPLNCQAGGLCVFVGSTPECRCPQGRFGRLCEKSILRSNPLSKYFPKISMCDFRIIEPNSDDGHKYTVQCVLTINVYNEQIFTVLYVWMNIVLAITIYDFLSWLMFLLFPRLRYSFFVQHTRTQQGVTSIRTNMHSFVYDYLQQDGFFILRLIHSNVGDDITSNILTSLWRNYQSPEKIPSIENSIGATVSLTATGNRGLYSRSDDQNTSLFDYTKTSTNL</sequence>